<comment type="pathway">
    <text evidence="4">Amino-acid biosynthesis; D-alanine biosynthesis; D-alanine from L-alanine: step 1/1.</text>
</comment>
<comment type="catalytic activity">
    <reaction evidence="4">
        <text>L-alanine = D-alanine</text>
        <dbReference type="Rhea" id="RHEA:20249"/>
        <dbReference type="ChEBI" id="CHEBI:57416"/>
        <dbReference type="ChEBI" id="CHEBI:57972"/>
        <dbReference type="EC" id="5.1.1.1"/>
    </reaction>
</comment>
<dbReference type="Pfam" id="PF01225">
    <property type="entry name" value="Mur_ligase"/>
    <property type="match status" value="1"/>
</dbReference>
<dbReference type="InterPro" id="IPR036565">
    <property type="entry name" value="Mur-like_cat_sf"/>
</dbReference>
<dbReference type="EMBL" id="JAERRB010000003">
    <property type="protein sequence ID" value="MBL0741700.1"/>
    <property type="molecule type" value="Genomic_DNA"/>
</dbReference>
<evidence type="ECO:0000256" key="4">
    <source>
        <dbReference type="HAMAP-Rule" id="MF_01201"/>
    </source>
</evidence>
<reference evidence="6 7" key="1">
    <citation type="submission" date="2021-01" db="EMBL/GenBank/DDBJ databases">
        <title>Chryseolinea sp. Jin1 Genome sequencing and assembly.</title>
        <authorList>
            <person name="Kim I."/>
        </authorList>
    </citation>
    <scope>NUCLEOTIDE SEQUENCE [LARGE SCALE GENOMIC DNA]</scope>
    <source>
        <strain evidence="6 7">Jin1</strain>
    </source>
</reference>
<dbReference type="Gene3D" id="3.40.1390.10">
    <property type="entry name" value="MurE/MurF, N-terminal domain"/>
    <property type="match status" value="1"/>
</dbReference>
<dbReference type="Gene3D" id="3.90.190.20">
    <property type="entry name" value="Mur ligase, C-terminal domain"/>
    <property type="match status" value="1"/>
</dbReference>
<evidence type="ECO:0000256" key="1">
    <source>
        <dbReference type="ARBA" id="ARBA00001933"/>
    </source>
</evidence>
<dbReference type="EC" id="5.1.1.1" evidence="4"/>
<dbReference type="SUPFAM" id="SSF53623">
    <property type="entry name" value="MurD-like peptide ligases, catalytic domain"/>
    <property type="match status" value="1"/>
</dbReference>
<feature type="active site" description="Proton acceptor; specific for D-alanine" evidence="4">
    <location>
        <position position="481"/>
    </location>
</feature>
<feature type="domain" description="Alanine racemase C-terminal" evidence="5">
    <location>
        <begin position="682"/>
        <end position="806"/>
    </location>
</feature>
<dbReference type="InterPro" id="IPR029066">
    <property type="entry name" value="PLP-binding_barrel"/>
</dbReference>
<dbReference type="SUPFAM" id="SSF51419">
    <property type="entry name" value="PLP-binding barrel"/>
    <property type="match status" value="1"/>
</dbReference>
<feature type="active site" description="Proton acceptor; specific for L-alanine" evidence="4">
    <location>
        <position position="703"/>
    </location>
</feature>
<dbReference type="PANTHER" id="PTHR30511">
    <property type="entry name" value="ALANINE RACEMASE"/>
    <property type="match status" value="1"/>
</dbReference>
<dbReference type="SMART" id="SM01005">
    <property type="entry name" value="Ala_racemase_C"/>
    <property type="match status" value="1"/>
</dbReference>
<keyword evidence="7" id="KW-1185">Reference proteome</keyword>
<evidence type="ECO:0000256" key="3">
    <source>
        <dbReference type="ARBA" id="ARBA00023235"/>
    </source>
</evidence>
<keyword evidence="2 4" id="KW-0663">Pyridoxal phosphate</keyword>
<organism evidence="6 7">
    <name type="scientific">Chryseolinea lacunae</name>
    <dbReference type="NCBI Taxonomy" id="2801331"/>
    <lineage>
        <taxon>Bacteria</taxon>
        <taxon>Pseudomonadati</taxon>
        <taxon>Bacteroidota</taxon>
        <taxon>Cytophagia</taxon>
        <taxon>Cytophagales</taxon>
        <taxon>Fulvivirgaceae</taxon>
        <taxon>Chryseolinea</taxon>
    </lineage>
</organism>
<dbReference type="Gene3D" id="2.40.37.10">
    <property type="entry name" value="Lyase, Ornithine Decarboxylase, Chain A, domain 1"/>
    <property type="match status" value="1"/>
</dbReference>
<dbReference type="InterPro" id="IPR000821">
    <property type="entry name" value="Ala_racemase"/>
</dbReference>
<protein>
    <recommendedName>
        <fullName evidence="4">Alanine racemase</fullName>
        <ecNumber evidence="4">5.1.1.1</ecNumber>
    </recommendedName>
</protein>
<evidence type="ECO:0000259" key="5">
    <source>
        <dbReference type="SMART" id="SM01005"/>
    </source>
</evidence>
<feature type="modified residue" description="N6-(pyridoxal phosphate)lysine" evidence="4">
    <location>
        <position position="481"/>
    </location>
</feature>
<dbReference type="InterPro" id="IPR000713">
    <property type="entry name" value="Mur_ligase_N"/>
</dbReference>
<dbReference type="Gene3D" id="3.40.1190.10">
    <property type="entry name" value="Mur-like, catalytic domain"/>
    <property type="match status" value="1"/>
</dbReference>
<accession>A0ABS1KQE8</accession>
<dbReference type="PANTHER" id="PTHR30511:SF0">
    <property type="entry name" value="ALANINE RACEMASE, CATABOLIC-RELATED"/>
    <property type="match status" value="1"/>
</dbReference>
<dbReference type="CDD" id="cd00430">
    <property type="entry name" value="PLPDE_III_AR"/>
    <property type="match status" value="1"/>
</dbReference>
<comment type="caution">
    <text evidence="6">The sequence shown here is derived from an EMBL/GenBank/DDBJ whole genome shotgun (WGS) entry which is preliminary data.</text>
</comment>
<dbReference type="InterPro" id="IPR009006">
    <property type="entry name" value="Ala_racemase/Decarboxylase_C"/>
</dbReference>
<dbReference type="Pfam" id="PF08245">
    <property type="entry name" value="Mur_ligase_M"/>
    <property type="match status" value="1"/>
</dbReference>
<evidence type="ECO:0000313" key="7">
    <source>
        <dbReference type="Proteomes" id="UP000613030"/>
    </source>
</evidence>
<evidence type="ECO:0000256" key="2">
    <source>
        <dbReference type="ARBA" id="ARBA00022898"/>
    </source>
</evidence>
<dbReference type="GO" id="GO:0016874">
    <property type="term" value="F:ligase activity"/>
    <property type="evidence" value="ECO:0007669"/>
    <property type="project" value="UniProtKB-KW"/>
</dbReference>
<evidence type="ECO:0000313" key="6">
    <source>
        <dbReference type="EMBL" id="MBL0741700.1"/>
    </source>
</evidence>
<feature type="binding site" evidence="4">
    <location>
        <position position="576"/>
    </location>
    <ligand>
        <name>substrate</name>
    </ligand>
</feature>
<gene>
    <name evidence="6" type="ORF">JI741_10755</name>
</gene>
<name>A0ABS1KQE8_9BACT</name>
<dbReference type="InterPro" id="IPR001608">
    <property type="entry name" value="Ala_racemase_N"/>
</dbReference>
<sequence length="810" mass="89659">MILFSQLEEITGGKNILFTSNNPVATLSIDSRKASATPGTLFFAIHGERHNGHDYLPALYAAGIRQFVVEAAVLPEQFPEANILRVHSSVEALQKLATFHRGRFSYPVVGITGSNGKTIIKEWLYQMLSKEKIVVKNPGSYNSQIGVPLSVWQMDAHHQLAIFEAGISRPGEMEKIAQVMRPSLGIFTTIGSAHDEGFRNQEEKIREKLLLFAGTDTVVYCRDQAVVHHAISQTSIPTFSWGAGAEADVQVSRTHNACTVRYGSLTSTLYLPFSDAASVENCLHCVALLLKLGYDFGFIQDSVQALRGVPMRMELKEGIHQSQIVDDTYNNDLGGLEIALQFLTHQHQKKKKRVILSDILESGLDEGELVQKIATLVSKSGVSSFVGVGPVLSRHQHLFPAEAAFFSSTENFLEQFDFDRLQQEVILVKGARVFAFEKIARRLQRQVHGTVMEVDLNALVHNLNFFKSTLRPSTKIMVMVKAFAYGSGSTEIANLLQYHRADYLGVAYADEGVALRKNNIDLPIMVMNPSEESFDSIFDHRLEPEIYSFKIFHALLHYLKGKPARIHLKLDTGMHRLGFEESHLPEVIALLKANTHIQVASIFSHLAGADEAAHDDFSRTQGETFRRWADLISTALGYRPLYHVLNSPGILRLRELQFDMVRLGIGLYGVDPTSETHPLKPVATLKTIISQIKKINKGESIGYGRRGVAERDITIGTIAIGYADGFSRAFSRGAGSVLVQGVRASVIGNVCMDMTMIDITGIEAQEGDEVIIFGKGLPIQEVAASIQTIPYEILTNTSERVKRVFVADGI</sequence>
<comment type="function">
    <text evidence="4">Catalyzes the interconversion of L-alanine and D-alanine. May also act on other amino acids.</text>
</comment>
<dbReference type="RefSeq" id="WP_202009074.1">
    <property type="nucleotide sequence ID" value="NZ_JAERRB010000003.1"/>
</dbReference>
<dbReference type="Proteomes" id="UP000613030">
    <property type="component" value="Unassembled WGS sequence"/>
</dbReference>
<dbReference type="InterPro" id="IPR035911">
    <property type="entry name" value="MurE/MurF_N"/>
</dbReference>
<keyword evidence="6" id="KW-0436">Ligase</keyword>
<dbReference type="SUPFAM" id="SSF50621">
    <property type="entry name" value="Alanine racemase C-terminal domain-like"/>
    <property type="match status" value="1"/>
</dbReference>
<dbReference type="HAMAP" id="MF_01201">
    <property type="entry name" value="Ala_racemase"/>
    <property type="match status" value="1"/>
</dbReference>
<dbReference type="InterPro" id="IPR011079">
    <property type="entry name" value="Ala_racemase_C"/>
</dbReference>
<dbReference type="InterPro" id="IPR013221">
    <property type="entry name" value="Mur_ligase_cen"/>
</dbReference>
<comment type="cofactor">
    <cofactor evidence="1 4">
        <name>pyridoxal 5'-phosphate</name>
        <dbReference type="ChEBI" id="CHEBI:597326"/>
    </cofactor>
</comment>
<feature type="binding site" evidence="4">
    <location>
        <position position="752"/>
    </location>
    <ligand>
        <name>substrate</name>
    </ligand>
</feature>
<dbReference type="Gene3D" id="3.20.20.10">
    <property type="entry name" value="Alanine racemase"/>
    <property type="match status" value="1"/>
</dbReference>
<dbReference type="NCBIfam" id="TIGR00492">
    <property type="entry name" value="alr"/>
    <property type="match status" value="1"/>
</dbReference>
<dbReference type="PRINTS" id="PR00992">
    <property type="entry name" value="ALARACEMASE"/>
</dbReference>
<dbReference type="InterPro" id="IPR036615">
    <property type="entry name" value="Mur_ligase_C_dom_sf"/>
</dbReference>
<keyword evidence="3 4" id="KW-0413">Isomerase</keyword>
<dbReference type="NCBIfam" id="NF008897">
    <property type="entry name" value="PRK11930.1"/>
    <property type="match status" value="1"/>
</dbReference>
<dbReference type="SUPFAM" id="SSF53244">
    <property type="entry name" value="MurD-like peptide ligases, peptide-binding domain"/>
    <property type="match status" value="1"/>
</dbReference>
<proteinExistence type="inferred from homology"/>
<dbReference type="Pfam" id="PF01168">
    <property type="entry name" value="Ala_racemase_N"/>
    <property type="match status" value="1"/>
</dbReference>
<comment type="similarity">
    <text evidence="4">Belongs to the alanine racemase family.</text>
</comment>
<dbReference type="Pfam" id="PF00842">
    <property type="entry name" value="Ala_racemase_C"/>
    <property type="match status" value="1"/>
</dbReference>
<dbReference type="SUPFAM" id="SSF63418">
    <property type="entry name" value="MurE/MurF N-terminal domain"/>
    <property type="match status" value="1"/>
</dbReference>